<keyword evidence="2" id="KW-0159">Chromosome partition</keyword>
<dbReference type="Proteomes" id="UP000238479">
    <property type="component" value="Chromosome 1"/>
</dbReference>
<feature type="compositionally biased region" description="Basic and acidic residues" evidence="3">
    <location>
        <begin position="323"/>
        <end position="348"/>
    </location>
</feature>
<dbReference type="Pfam" id="PF07557">
    <property type="entry name" value="Shugoshin_C"/>
    <property type="match status" value="1"/>
</dbReference>
<dbReference type="GO" id="GO:0005634">
    <property type="term" value="C:nucleus"/>
    <property type="evidence" value="ECO:0007669"/>
    <property type="project" value="InterPro"/>
</dbReference>
<feature type="domain" description="Shugoshin C-terminal" evidence="4">
    <location>
        <begin position="354"/>
        <end position="376"/>
    </location>
</feature>
<dbReference type="GO" id="GO:0045144">
    <property type="term" value="P:meiotic sister chromatid segregation"/>
    <property type="evidence" value="ECO:0007669"/>
    <property type="project" value="InterPro"/>
</dbReference>
<evidence type="ECO:0000313" key="5">
    <source>
        <dbReference type="EMBL" id="PRQ58703.1"/>
    </source>
</evidence>
<name>A0A2P6SJ68_ROSCH</name>
<evidence type="ECO:0000256" key="3">
    <source>
        <dbReference type="SAM" id="MobiDB-lite"/>
    </source>
</evidence>
<feature type="region of interest" description="Disordered" evidence="3">
    <location>
        <begin position="160"/>
        <end position="205"/>
    </location>
</feature>
<dbReference type="Gramene" id="PRQ58703">
    <property type="protein sequence ID" value="PRQ58703"/>
    <property type="gene ID" value="RchiOBHm_Chr1g0362201"/>
</dbReference>
<dbReference type="InterPro" id="IPR011515">
    <property type="entry name" value="Shugoshin_C"/>
</dbReference>
<gene>
    <name evidence="5" type="ORF">RchiOBHm_Chr1g0362201</name>
</gene>
<feature type="region of interest" description="Disordered" evidence="3">
    <location>
        <begin position="261"/>
        <end position="355"/>
    </location>
</feature>
<evidence type="ECO:0000313" key="6">
    <source>
        <dbReference type="Proteomes" id="UP000238479"/>
    </source>
</evidence>
<proteinExistence type="inferred from homology"/>
<dbReference type="OrthoDB" id="770508at2759"/>
<keyword evidence="6" id="KW-1185">Reference proteome</keyword>
<reference evidence="5 6" key="1">
    <citation type="journal article" date="2018" name="Nat. Genet.">
        <title>The Rosa genome provides new insights in the design of modern roses.</title>
        <authorList>
            <person name="Bendahmane M."/>
        </authorList>
    </citation>
    <scope>NUCLEOTIDE SEQUENCE [LARGE SCALE GENOMIC DNA]</scope>
    <source>
        <strain evidence="6">cv. Old Blush</strain>
    </source>
</reference>
<feature type="compositionally biased region" description="Acidic residues" evidence="3">
    <location>
        <begin position="1"/>
        <end position="10"/>
    </location>
</feature>
<evidence type="ECO:0000256" key="2">
    <source>
        <dbReference type="ARBA" id="ARBA00022829"/>
    </source>
</evidence>
<organism evidence="5 6">
    <name type="scientific">Rosa chinensis</name>
    <name type="common">China rose</name>
    <dbReference type="NCBI Taxonomy" id="74649"/>
    <lineage>
        <taxon>Eukaryota</taxon>
        <taxon>Viridiplantae</taxon>
        <taxon>Streptophyta</taxon>
        <taxon>Embryophyta</taxon>
        <taxon>Tracheophyta</taxon>
        <taxon>Spermatophyta</taxon>
        <taxon>Magnoliopsida</taxon>
        <taxon>eudicotyledons</taxon>
        <taxon>Gunneridae</taxon>
        <taxon>Pentapetalae</taxon>
        <taxon>rosids</taxon>
        <taxon>fabids</taxon>
        <taxon>Rosales</taxon>
        <taxon>Rosaceae</taxon>
        <taxon>Rosoideae</taxon>
        <taxon>Rosoideae incertae sedis</taxon>
        <taxon>Rosa</taxon>
    </lineage>
</organism>
<dbReference type="EMBL" id="PDCK01000039">
    <property type="protein sequence ID" value="PRQ58703.1"/>
    <property type="molecule type" value="Genomic_DNA"/>
</dbReference>
<protein>
    <submittedName>
        <fullName evidence="5">Putative shugoshin</fullName>
    </submittedName>
</protein>
<feature type="compositionally biased region" description="Basic and acidic residues" evidence="3">
    <location>
        <begin position="290"/>
        <end position="305"/>
    </location>
</feature>
<dbReference type="GO" id="GO:0034090">
    <property type="term" value="P:maintenance of meiotic sister chromatid cohesion"/>
    <property type="evidence" value="ECO:0007669"/>
    <property type="project" value="InterPro"/>
</dbReference>
<dbReference type="STRING" id="74649.A0A2P6SJ68"/>
<comment type="caution">
    <text evidence="5">The sequence shown here is derived from an EMBL/GenBank/DDBJ whole genome shotgun (WGS) entry which is preliminary data.</text>
</comment>
<accession>A0A2P6SJ68</accession>
<dbReference type="AlphaFoldDB" id="A0A2P6SJ68"/>
<dbReference type="GO" id="GO:0000775">
    <property type="term" value="C:chromosome, centromeric region"/>
    <property type="evidence" value="ECO:0007669"/>
    <property type="project" value="InterPro"/>
</dbReference>
<dbReference type="PANTHER" id="PTHR34373:SF9">
    <property type="entry name" value="SHUGOSHIN 2"/>
    <property type="match status" value="1"/>
</dbReference>
<evidence type="ECO:0000256" key="1">
    <source>
        <dbReference type="ARBA" id="ARBA00010845"/>
    </source>
</evidence>
<evidence type="ECO:0000259" key="4">
    <source>
        <dbReference type="Pfam" id="PF07557"/>
    </source>
</evidence>
<dbReference type="InterPro" id="IPR044693">
    <property type="entry name" value="SGO_plant"/>
</dbReference>
<sequence>MDAFVFDESENSGAGAGAGGTKTKKEKKAKGCLVGSARKTLGDISNIQQRPNKQAIQHVNQQFDSLTTKKYVENLTKENVALMKLLSDRNKVIELSRTELENLRAHLEKVQQQNSQLAHANSQMLAEVTSSRDRLRILQHALGCQNALLKVRKVEEKENAKQVRNQNTTNEKVRSARCVEPGESSQAVKEHFNTNRKRQPQNLALGPPIVEVVQNNEKADNKRRLRRQSAIFETEDQETTEDSFEIKDDNKRWLRRQLASAKTEELQASEDLSESKNENKRSLRRQSARFKTEEPEVTEETKVTEDLSEINDDNFPVSLLHNDGVHESDSTCPLVKKEDGGRSEEQEFQRSSIRPLRRAAEKVKSYKEIPINVKMRQG</sequence>
<comment type="similarity">
    <text evidence="1">Belongs to the shugoshin family.</text>
</comment>
<dbReference type="PANTHER" id="PTHR34373">
    <property type="entry name" value="SHUGOSHIN 2"/>
    <property type="match status" value="1"/>
</dbReference>
<feature type="region of interest" description="Disordered" evidence="3">
    <location>
        <begin position="1"/>
        <end position="30"/>
    </location>
</feature>
<dbReference type="OMA" id="ANTHMLA"/>